<evidence type="ECO:0000259" key="8">
    <source>
        <dbReference type="PROSITE" id="PS50885"/>
    </source>
</evidence>
<evidence type="ECO:0000256" key="3">
    <source>
        <dbReference type="ARBA" id="ARBA00029447"/>
    </source>
</evidence>
<dbReference type="PANTHER" id="PTHR32089:SF65">
    <property type="entry name" value="CHEMOTAXIS SIGNAL TRANSDUCTION SYSTEM METHYL ACCEPTING SENSORY TRANSDUCER"/>
    <property type="match status" value="1"/>
</dbReference>
<dbReference type="Pfam" id="PF00015">
    <property type="entry name" value="MCPsignal"/>
    <property type="match status" value="1"/>
</dbReference>
<dbReference type="EMBL" id="AXZL01000067">
    <property type="protein sequence ID" value="ESE41099.1"/>
    <property type="molecule type" value="Genomic_DNA"/>
</dbReference>
<dbReference type="SUPFAM" id="SSF58104">
    <property type="entry name" value="Methyl-accepting chemotaxis protein (MCP) signaling domain"/>
    <property type="match status" value="1"/>
</dbReference>
<name>A0ABN0PM86_9GAMM</name>
<feature type="coiled-coil region" evidence="5">
    <location>
        <begin position="314"/>
        <end position="383"/>
    </location>
</feature>
<accession>A0ABN0PM86</accession>
<keyword evidence="2 4" id="KW-0807">Transducer</keyword>
<keyword evidence="6" id="KW-1133">Transmembrane helix</keyword>
<evidence type="ECO:0000313" key="9">
    <source>
        <dbReference type="EMBL" id="ESE41099.1"/>
    </source>
</evidence>
<dbReference type="InterPro" id="IPR004090">
    <property type="entry name" value="Chemotax_Me-accpt_rcpt"/>
</dbReference>
<feature type="domain" description="Methyl-accepting transducer" evidence="7">
    <location>
        <begin position="285"/>
        <end position="521"/>
    </location>
</feature>
<dbReference type="PROSITE" id="PS50111">
    <property type="entry name" value="CHEMOTAXIS_TRANSDUC_2"/>
    <property type="match status" value="1"/>
</dbReference>
<dbReference type="CDD" id="cd11386">
    <property type="entry name" value="MCP_signal"/>
    <property type="match status" value="1"/>
</dbReference>
<feature type="transmembrane region" description="Helical" evidence="6">
    <location>
        <begin position="74"/>
        <end position="92"/>
    </location>
</feature>
<evidence type="ECO:0000256" key="4">
    <source>
        <dbReference type="PROSITE-ProRule" id="PRU00284"/>
    </source>
</evidence>
<comment type="similarity">
    <text evidence="3">Belongs to the methyl-accepting chemotaxis (MCP) protein family.</text>
</comment>
<dbReference type="Proteomes" id="UP000017548">
    <property type="component" value="Unassembled WGS sequence"/>
</dbReference>
<proteinExistence type="inferred from homology"/>
<evidence type="ECO:0000256" key="6">
    <source>
        <dbReference type="SAM" id="Phobius"/>
    </source>
</evidence>
<evidence type="ECO:0000256" key="5">
    <source>
        <dbReference type="SAM" id="Coils"/>
    </source>
</evidence>
<dbReference type="SMART" id="SM00283">
    <property type="entry name" value="MA"/>
    <property type="match status" value="1"/>
</dbReference>
<evidence type="ECO:0000313" key="10">
    <source>
        <dbReference type="Proteomes" id="UP000017548"/>
    </source>
</evidence>
<dbReference type="Gene3D" id="1.10.287.950">
    <property type="entry name" value="Methyl-accepting chemotaxis protein"/>
    <property type="match status" value="1"/>
</dbReference>
<protein>
    <submittedName>
        <fullName evidence="9">Methyl-accepting chemotaxis sensory transducer</fullName>
    </submittedName>
</protein>
<feature type="domain" description="HAMP" evidence="8">
    <location>
        <begin position="239"/>
        <end position="280"/>
    </location>
</feature>
<keyword evidence="5" id="KW-0175">Coiled coil</keyword>
<evidence type="ECO:0000256" key="1">
    <source>
        <dbReference type="ARBA" id="ARBA00004370"/>
    </source>
</evidence>
<dbReference type="InterPro" id="IPR003660">
    <property type="entry name" value="HAMP_dom"/>
</dbReference>
<dbReference type="InterPro" id="IPR004089">
    <property type="entry name" value="MCPsignal_dom"/>
</dbReference>
<organism evidence="9 10">
    <name type="scientific">Shewanella decolorationis S12</name>
    <dbReference type="NCBI Taxonomy" id="1353536"/>
    <lineage>
        <taxon>Bacteria</taxon>
        <taxon>Pseudomonadati</taxon>
        <taxon>Pseudomonadota</taxon>
        <taxon>Gammaproteobacteria</taxon>
        <taxon>Alteromonadales</taxon>
        <taxon>Shewanellaceae</taxon>
        <taxon>Shewanella</taxon>
    </lineage>
</organism>
<comment type="caution">
    <text evidence="9">The sequence shown here is derived from an EMBL/GenBank/DDBJ whole genome shotgun (WGS) entry which is preliminary data.</text>
</comment>
<dbReference type="PANTHER" id="PTHR32089">
    <property type="entry name" value="METHYL-ACCEPTING CHEMOTAXIS PROTEIN MCPB"/>
    <property type="match status" value="1"/>
</dbReference>
<dbReference type="PRINTS" id="PR00260">
    <property type="entry name" value="CHEMTRNSDUCR"/>
</dbReference>
<comment type="subcellular location">
    <subcellularLocation>
        <location evidence="1">Membrane</location>
    </subcellularLocation>
</comment>
<keyword evidence="10" id="KW-1185">Reference proteome</keyword>
<keyword evidence="6" id="KW-0812">Transmembrane</keyword>
<dbReference type="PROSITE" id="PS50885">
    <property type="entry name" value="HAMP"/>
    <property type="match status" value="1"/>
</dbReference>
<sequence length="557" mass="60745">MFVPCQNCSKQTQNGCNWTTIIQATAYKTENHKVYGKPTDIHLVTAQFIEALMKEVKFRWIDQYLIHMTLKTKFAILALVPMFMIVGLAVFLNTQFRDTLLESHLHGLLDTSQKINQLAAQVSSKLPEQERQNLPHLLSQGLQNVQIVTVSEADSRAQTLARSGGGIDTSSSPNRAVSSVNDQNMLTIIPVDDRQLNALLADDNILVYSLMAVLLFVLFLFSYYISTFVGGALYTTVMALKRAASGDLTGRLNFFEVKDEFSILAISIDTLVERQHNLVKQIAESTSKIREVVSSFRSTAQQGQALAVNQRQHLDSLATAMEEMTAAVKEVARNAEQSSAETQEANQQVNAGSKDIETTVSAIDVLSDEISAASDAVNILNENASKIDEVVSTINAISQQTNLLALNAAIEAARAGEQGRGFAVVADEVRTLAGRTQAATVEIKSMIESLQQGTRNLTQVMSRTVSQASEGKQHVLQTGKDLESIAHHSSRVFEMSVLIATSAEEQSAVANEIATNLMEIRNQSHDVEQSANQSVSGCDELQATAGQLDQLMVGLKV</sequence>
<evidence type="ECO:0000256" key="2">
    <source>
        <dbReference type="ARBA" id="ARBA00023224"/>
    </source>
</evidence>
<keyword evidence="6" id="KW-0472">Membrane</keyword>
<evidence type="ECO:0000259" key="7">
    <source>
        <dbReference type="PROSITE" id="PS50111"/>
    </source>
</evidence>
<feature type="transmembrane region" description="Helical" evidence="6">
    <location>
        <begin position="205"/>
        <end position="234"/>
    </location>
</feature>
<reference evidence="9 10" key="1">
    <citation type="journal article" date="2013" name="Genome Announc.">
        <title>Draft Genome Sequence of Shewanella decolorationis S12, a Dye-Degrading Bacterium Isolated from a Wastewater Treatment Plant.</title>
        <authorList>
            <person name="Xu M."/>
            <person name="Fang Y."/>
            <person name="Liu J."/>
            <person name="Chen X."/>
            <person name="Sun G."/>
            <person name="Guo J."/>
            <person name="Hua Z."/>
            <person name="Tu Q."/>
            <person name="Wu L."/>
            <person name="Zhou J."/>
            <person name="Liu X."/>
        </authorList>
    </citation>
    <scope>NUCLEOTIDE SEQUENCE [LARGE SCALE GENOMIC DNA]</scope>
    <source>
        <strain evidence="9 10">S12</strain>
    </source>
</reference>
<gene>
    <name evidence="9" type="ORF">SHD_2304</name>
</gene>